<dbReference type="GO" id="GO:0005988">
    <property type="term" value="P:lactose metabolic process"/>
    <property type="evidence" value="ECO:0007669"/>
    <property type="project" value="UniProtKB-KW"/>
</dbReference>
<proteinExistence type="inferred from homology"/>
<dbReference type="GO" id="GO:0004751">
    <property type="term" value="F:ribose-5-phosphate isomerase activity"/>
    <property type="evidence" value="ECO:0007669"/>
    <property type="project" value="TreeGrafter"/>
</dbReference>
<evidence type="ECO:0000313" key="5">
    <source>
        <dbReference type="Proteomes" id="UP000184128"/>
    </source>
</evidence>
<organism evidence="4 5">
    <name type="scientific">Atopostipes suicloacalis DSM 15692</name>
    <dbReference type="NCBI Taxonomy" id="1121025"/>
    <lineage>
        <taxon>Bacteria</taxon>
        <taxon>Bacillati</taxon>
        <taxon>Bacillota</taxon>
        <taxon>Bacilli</taxon>
        <taxon>Lactobacillales</taxon>
        <taxon>Carnobacteriaceae</taxon>
        <taxon>Atopostipes</taxon>
    </lineage>
</organism>
<dbReference type="NCBIfam" id="NF006381">
    <property type="entry name" value="PRK08622.1"/>
    <property type="match status" value="1"/>
</dbReference>
<dbReference type="GO" id="GO:0019316">
    <property type="term" value="P:D-allose catabolic process"/>
    <property type="evidence" value="ECO:0007669"/>
    <property type="project" value="TreeGrafter"/>
</dbReference>
<dbReference type="Proteomes" id="UP000184128">
    <property type="component" value="Unassembled WGS sequence"/>
</dbReference>
<keyword evidence="2" id="KW-0423">Lactose metabolism</keyword>
<evidence type="ECO:0000313" key="4">
    <source>
        <dbReference type="EMBL" id="SHE56767.1"/>
    </source>
</evidence>
<keyword evidence="3 4" id="KW-0413">Isomerase</keyword>
<dbReference type="NCBIfam" id="NF004051">
    <property type="entry name" value="PRK05571.1"/>
    <property type="match status" value="1"/>
</dbReference>
<dbReference type="OrthoDB" id="1778624at2"/>
<accession>A0A1M4UJ85</accession>
<evidence type="ECO:0000256" key="1">
    <source>
        <dbReference type="ARBA" id="ARBA00008754"/>
    </source>
</evidence>
<dbReference type="STRING" id="1121025.SAMN02745249_00702"/>
<dbReference type="InterPro" id="IPR036569">
    <property type="entry name" value="RpiB_LacA_LacB_sf"/>
</dbReference>
<dbReference type="RefSeq" id="WP_073296498.1">
    <property type="nucleotide sequence ID" value="NZ_FQUF01000008.1"/>
</dbReference>
<dbReference type="GO" id="GO:0009052">
    <property type="term" value="P:pentose-phosphate shunt, non-oxidative branch"/>
    <property type="evidence" value="ECO:0007669"/>
    <property type="project" value="TreeGrafter"/>
</dbReference>
<dbReference type="EMBL" id="FQUF01000008">
    <property type="protein sequence ID" value="SHE56767.1"/>
    <property type="molecule type" value="Genomic_DNA"/>
</dbReference>
<keyword evidence="5" id="KW-1185">Reference proteome</keyword>
<gene>
    <name evidence="4" type="ORF">SAMN02745249_00702</name>
</gene>
<reference evidence="4 5" key="1">
    <citation type="submission" date="2016-11" db="EMBL/GenBank/DDBJ databases">
        <authorList>
            <person name="Jaros S."/>
            <person name="Januszkiewicz K."/>
            <person name="Wedrychowicz H."/>
        </authorList>
    </citation>
    <scope>NUCLEOTIDE SEQUENCE [LARGE SCALE GENOMIC DNA]</scope>
    <source>
        <strain evidence="4 5">DSM 15692</strain>
    </source>
</reference>
<evidence type="ECO:0000256" key="3">
    <source>
        <dbReference type="ARBA" id="ARBA00023235"/>
    </source>
</evidence>
<dbReference type="Gene3D" id="3.40.1400.10">
    <property type="entry name" value="Sugar-phosphate isomerase, RpiB/LacA/LacB"/>
    <property type="match status" value="1"/>
</dbReference>
<sequence>MKIAIGCDHIVTDTKIAVADHFRELGHDVIDVGTYGFVRTHYPIFGKKVGELVASGKADFGVVICGTGVGIANAANKVPGVRAALVRDMATARYARRELDANVIGFGGKITGEHLIRETVDVFIHEEYQPTEENKSLIKKIDSIEGEYNSKEQNDELFDEYLEKWDAGYYTDEE</sequence>
<dbReference type="InterPro" id="IPR003500">
    <property type="entry name" value="RpiB_LacA_LacB"/>
</dbReference>
<dbReference type="PANTHER" id="PTHR30345:SF0">
    <property type="entry name" value="DNA DAMAGE-REPAIR_TOLERATION PROTEIN DRT102"/>
    <property type="match status" value="1"/>
</dbReference>
<dbReference type="PIRSF" id="PIRSF005384">
    <property type="entry name" value="RpiB_LacA_B"/>
    <property type="match status" value="1"/>
</dbReference>
<dbReference type="SUPFAM" id="SSF89623">
    <property type="entry name" value="Ribose/Galactose isomerase RpiB/AlsB"/>
    <property type="match status" value="1"/>
</dbReference>
<evidence type="ECO:0000256" key="2">
    <source>
        <dbReference type="ARBA" id="ARBA00022736"/>
    </source>
</evidence>
<protein>
    <submittedName>
        <fullName evidence="4">Galactose-6-phosphate isomerase</fullName>
    </submittedName>
</protein>
<dbReference type="PANTHER" id="PTHR30345">
    <property type="entry name" value="RIBOSE-5-PHOSPHATE ISOMERASE B"/>
    <property type="match status" value="1"/>
</dbReference>
<dbReference type="NCBIfam" id="TIGR00689">
    <property type="entry name" value="rpiB_lacA_lacB"/>
    <property type="match status" value="1"/>
</dbReference>
<dbReference type="Pfam" id="PF02502">
    <property type="entry name" value="LacAB_rpiB"/>
    <property type="match status" value="1"/>
</dbReference>
<dbReference type="AlphaFoldDB" id="A0A1M4UJ85"/>
<comment type="similarity">
    <text evidence="1">Belongs to the LacAB/RpiB family.</text>
</comment>
<name>A0A1M4UJ85_9LACT</name>